<sequence length="262" mass="30010">MQNSPGVVVGGSLLSSDGMGDRLFTKTSLRRITASAHREKDRLQRLYMGLDSERRTMFVDLEHQRKIYRKKAADLEAVLPHKPEQNAIPELLIDEAQDEVPDHLIPDYMVSQRRGWMTLTRAAEVVNAFKDKANPEEMPKELIGENLQMDLLVELASSDTGSPRSVQPLSARELSMMVPCGDTVLTLGDCRRLSKMELETVTPRLLPPLHSEPPRPALVKRDWDIFERTKRKRKPMTTQQWDELKECRYLRPPRSTLVNQSI</sequence>
<proteinExistence type="predicted"/>
<evidence type="ECO:0000313" key="1">
    <source>
        <dbReference type="EMBL" id="ELU05479.1"/>
    </source>
</evidence>
<dbReference type="EMBL" id="KB301483">
    <property type="protein sequence ID" value="ELU05479.1"/>
    <property type="molecule type" value="Genomic_DNA"/>
</dbReference>
<keyword evidence="3" id="KW-1185">Reference proteome</keyword>
<dbReference type="AlphaFoldDB" id="R7UG20"/>
<dbReference type="EMBL" id="AMQN01007836">
    <property type="status" value="NOT_ANNOTATED_CDS"/>
    <property type="molecule type" value="Genomic_DNA"/>
</dbReference>
<dbReference type="EnsemblMetazoa" id="CapteT202724">
    <property type="protein sequence ID" value="CapteP202724"/>
    <property type="gene ID" value="CapteG202724"/>
</dbReference>
<reference evidence="2" key="3">
    <citation type="submission" date="2015-06" db="UniProtKB">
        <authorList>
            <consortium name="EnsemblMetazoa"/>
        </authorList>
    </citation>
    <scope>IDENTIFICATION</scope>
</reference>
<name>R7UG20_CAPTE</name>
<organism evidence="1">
    <name type="scientific">Capitella teleta</name>
    <name type="common">Polychaete worm</name>
    <dbReference type="NCBI Taxonomy" id="283909"/>
    <lineage>
        <taxon>Eukaryota</taxon>
        <taxon>Metazoa</taxon>
        <taxon>Spiralia</taxon>
        <taxon>Lophotrochozoa</taxon>
        <taxon>Annelida</taxon>
        <taxon>Polychaeta</taxon>
        <taxon>Sedentaria</taxon>
        <taxon>Scolecida</taxon>
        <taxon>Capitellidae</taxon>
        <taxon>Capitella</taxon>
    </lineage>
</organism>
<evidence type="ECO:0000313" key="3">
    <source>
        <dbReference type="Proteomes" id="UP000014760"/>
    </source>
</evidence>
<evidence type="ECO:0000313" key="2">
    <source>
        <dbReference type="EnsemblMetazoa" id="CapteP202724"/>
    </source>
</evidence>
<reference evidence="3" key="1">
    <citation type="submission" date="2012-12" db="EMBL/GenBank/DDBJ databases">
        <authorList>
            <person name="Hellsten U."/>
            <person name="Grimwood J."/>
            <person name="Chapman J.A."/>
            <person name="Shapiro H."/>
            <person name="Aerts A."/>
            <person name="Otillar R.P."/>
            <person name="Terry A.Y."/>
            <person name="Boore J.L."/>
            <person name="Simakov O."/>
            <person name="Marletaz F."/>
            <person name="Cho S.-J."/>
            <person name="Edsinger-Gonzales E."/>
            <person name="Havlak P."/>
            <person name="Kuo D.-H."/>
            <person name="Larsson T."/>
            <person name="Lv J."/>
            <person name="Arendt D."/>
            <person name="Savage R."/>
            <person name="Osoegawa K."/>
            <person name="de Jong P."/>
            <person name="Lindberg D.R."/>
            <person name="Seaver E.C."/>
            <person name="Weisblat D.A."/>
            <person name="Putnam N.H."/>
            <person name="Grigoriev I.V."/>
            <person name="Rokhsar D.S."/>
        </authorList>
    </citation>
    <scope>NUCLEOTIDE SEQUENCE</scope>
    <source>
        <strain evidence="3">I ESC-2004</strain>
    </source>
</reference>
<dbReference type="HOGENOM" id="CLU_1062618_0_0_1"/>
<reference evidence="1 3" key="2">
    <citation type="journal article" date="2013" name="Nature">
        <title>Insights into bilaterian evolution from three spiralian genomes.</title>
        <authorList>
            <person name="Simakov O."/>
            <person name="Marletaz F."/>
            <person name="Cho S.J."/>
            <person name="Edsinger-Gonzales E."/>
            <person name="Havlak P."/>
            <person name="Hellsten U."/>
            <person name="Kuo D.H."/>
            <person name="Larsson T."/>
            <person name="Lv J."/>
            <person name="Arendt D."/>
            <person name="Savage R."/>
            <person name="Osoegawa K."/>
            <person name="de Jong P."/>
            <person name="Grimwood J."/>
            <person name="Chapman J.A."/>
            <person name="Shapiro H."/>
            <person name="Aerts A."/>
            <person name="Otillar R.P."/>
            <person name="Terry A.Y."/>
            <person name="Boore J.L."/>
            <person name="Grigoriev I.V."/>
            <person name="Lindberg D.R."/>
            <person name="Seaver E.C."/>
            <person name="Weisblat D.A."/>
            <person name="Putnam N.H."/>
            <person name="Rokhsar D.S."/>
        </authorList>
    </citation>
    <scope>NUCLEOTIDE SEQUENCE</scope>
    <source>
        <strain evidence="1 3">I ESC-2004</strain>
    </source>
</reference>
<dbReference type="OrthoDB" id="6087628at2759"/>
<protein>
    <submittedName>
        <fullName evidence="1 2">Uncharacterized protein</fullName>
    </submittedName>
</protein>
<accession>R7UG20</accession>
<gene>
    <name evidence="1" type="ORF">CAPTEDRAFT_202724</name>
</gene>
<dbReference type="Proteomes" id="UP000014760">
    <property type="component" value="Unassembled WGS sequence"/>
</dbReference>